<proteinExistence type="predicted"/>
<evidence type="ECO:0000313" key="10">
    <source>
        <dbReference type="Proteomes" id="UP000235965"/>
    </source>
</evidence>
<feature type="region of interest" description="Disordered" evidence="6">
    <location>
        <begin position="215"/>
        <end position="250"/>
    </location>
</feature>
<dbReference type="FunCoup" id="A0A2J7R5B2">
    <property type="interactions" value="102"/>
</dbReference>
<keyword evidence="3" id="KW-0238">DNA-binding</keyword>
<dbReference type="SMART" id="SM00353">
    <property type="entry name" value="HLH"/>
    <property type="match status" value="1"/>
</dbReference>
<dbReference type="GO" id="GO:0005634">
    <property type="term" value="C:nucleus"/>
    <property type="evidence" value="ECO:0007669"/>
    <property type="project" value="UniProtKB-SubCell"/>
</dbReference>
<feature type="compositionally biased region" description="Low complexity" evidence="6">
    <location>
        <begin position="327"/>
        <end position="344"/>
    </location>
</feature>
<feature type="compositionally biased region" description="Low complexity" evidence="6">
    <location>
        <begin position="355"/>
        <end position="369"/>
    </location>
</feature>
<dbReference type="CDD" id="cd18913">
    <property type="entry name" value="bHLH-O_hairy_like"/>
    <property type="match status" value="1"/>
</dbReference>
<evidence type="ECO:0000256" key="3">
    <source>
        <dbReference type="ARBA" id="ARBA00023125"/>
    </source>
</evidence>
<dbReference type="AlphaFoldDB" id="A0A2J7R5B2"/>
<dbReference type="SMART" id="SM00511">
    <property type="entry name" value="ORANGE"/>
    <property type="match status" value="1"/>
</dbReference>
<evidence type="ECO:0000256" key="2">
    <source>
        <dbReference type="ARBA" id="ARBA00023015"/>
    </source>
</evidence>
<evidence type="ECO:0000313" key="9">
    <source>
        <dbReference type="EMBL" id="PNF36024.1"/>
    </source>
</evidence>
<dbReference type="GO" id="GO:1990837">
    <property type="term" value="F:sequence-specific double-stranded DNA binding"/>
    <property type="evidence" value="ECO:0007669"/>
    <property type="project" value="UniProtKB-ARBA"/>
</dbReference>
<dbReference type="GO" id="GO:0006355">
    <property type="term" value="P:regulation of DNA-templated transcription"/>
    <property type="evidence" value="ECO:0007669"/>
    <property type="project" value="InterPro"/>
</dbReference>
<feature type="domain" description="Orange" evidence="8">
    <location>
        <begin position="179"/>
        <end position="208"/>
    </location>
</feature>
<keyword evidence="2" id="KW-0805">Transcription regulation</keyword>
<sequence length="466" mass="48706">MGTVRRSHALRNSVGLADQSLPGCERCNVPGRSQCSVRASSVCCDEKCSCVPKMVTGGGTVSPAVVPGPGIIAGSAPGCVTTATPTPGPDTAGLPPQRRVTENRRSNKPIMEKRRRARINNCLNELKTLILDAMKKDPARHTKLEKADILEMTVKHLENLQRQQVAMSAATDPGVLNKFRAGFSECAGEVGRFPGLESPVRRRLLQHLANCLNGTTTTTTTATSTTSGTTTPQPTPPDPAPVPSQHQTSVQVHILPTSTTTPTVDTHQAPTALSSSSNGIFFTTGPNGGGLQLVPTRLPNGDIALVLPSTGSGTAQIFRQAATITTASPASSPAPSSSSSSSSPLPMLIPIPTRTSSTASASSSTSSSCASTSPIAFDRLTVSSPSQTNPVVNPPVCRDMATSPTAYHLPVSPAAGHRSNGGYSVVDQHPPLRPYSPPLQKPLALVVKKEVVPEVASVEEKPWRPW</sequence>
<feature type="region of interest" description="Disordered" evidence="6">
    <location>
        <begin position="83"/>
        <end position="105"/>
    </location>
</feature>
<dbReference type="OrthoDB" id="6085656at2759"/>
<dbReference type="EMBL" id="NEVH01006998">
    <property type="protein sequence ID" value="PNF36024.1"/>
    <property type="molecule type" value="Genomic_DNA"/>
</dbReference>
<comment type="subcellular location">
    <subcellularLocation>
        <location evidence="1">Nucleus</location>
    </subcellularLocation>
</comment>
<comment type="caution">
    <text evidence="9">The sequence shown here is derived from an EMBL/GenBank/DDBJ whole genome shotgun (WGS) entry which is preliminary data.</text>
</comment>
<dbReference type="PANTHER" id="PTHR10985">
    <property type="entry name" value="BASIC HELIX-LOOP-HELIX TRANSCRIPTION FACTOR, HES-RELATED"/>
    <property type="match status" value="1"/>
</dbReference>
<dbReference type="PROSITE" id="PS51054">
    <property type="entry name" value="ORANGE"/>
    <property type="match status" value="1"/>
</dbReference>
<evidence type="ECO:0000256" key="6">
    <source>
        <dbReference type="SAM" id="MobiDB-lite"/>
    </source>
</evidence>
<dbReference type="FunFam" id="4.10.280.10:FF:000009">
    <property type="entry name" value="Transcription factor HES-1"/>
    <property type="match status" value="1"/>
</dbReference>
<evidence type="ECO:0000259" key="7">
    <source>
        <dbReference type="PROSITE" id="PS50888"/>
    </source>
</evidence>
<evidence type="ECO:0000256" key="1">
    <source>
        <dbReference type="ARBA" id="ARBA00004123"/>
    </source>
</evidence>
<feature type="compositionally biased region" description="Low complexity" evidence="6">
    <location>
        <begin position="83"/>
        <end position="96"/>
    </location>
</feature>
<dbReference type="Proteomes" id="UP000235965">
    <property type="component" value="Unassembled WGS sequence"/>
</dbReference>
<keyword evidence="10" id="KW-1185">Reference proteome</keyword>
<dbReference type="Pfam" id="PF00010">
    <property type="entry name" value="HLH"/>
    <property type="match status" value="1"/>
</dbReference>
<evidence type="ECO:0000259" key="8">
    <source>
        <dbReference type="PROSITE" id="PS51054"/>
    </source>
</evidence>
<dbReference type="SUPFAM" id="SSF47459">
    <property type="entry name" value="HLH, helix-loop-helix DNA-binding domain"/>
    <property type="match status" value="1"/>
</dbReference>
<evidence type="ECO:0000256" key="4">
    <source>
        <dbReference type="ARBA" id="ARBA00023163"/>
    </source>
</evidence>
<dbReference type="PROSITE" id="PS50888">
    <property type="entry name" value="BHLH"/>
    <property type="match status" value="1"/>
</dbReference>
<gene>
    <name evidence="9" type="primary">h_1</name>
    <name evidence="9" type="ORF">B7P43_G14097</name>
</gene>
<feature type="region of interest" description="Disordered" evidence="6">
    <location>
        <begin position="325"/>
        <end position="369"/>
    </location>
</feature>
<dbReference type="InterPro" id="IPR050370">
    <property type="entry name" value="HES_HEY"/>
</dbReference>
<feature type="compositionally biased region" description="Low complexity" evidence="6">
    <location>
        <begin position="215"/>
        <end position="232"/>
    </location>
</feature>
<dbReference type="Gene3D" id="6.10.250.980">
    <property type="match status" value="1"/>
</dbReference>
<feature type="domain" description="BHLH" evidence="7">
    <location>
        <begin position="103"/>
        <end position="160"/>
    </location>
</feature>
<dbReference type="GO" id="GO:0046983">
    <property type="term" value="F:protein dimerization activity"/>
    <property type="evidence" value="ECO:0007669"/>
    <property type="project" value="InterPro"/>
</dbReference>
<feature type="compositionally biased region" description="Pro residues" evidence="6">
    <location>
        <begin position="233"/>
        <end position="242"/>
    </location>
</feature>
<protein>
    <submittedName>
        <fullName evidence="9">Protein hairy</fullName>
    </submittedName>
</protein>
<dbReference type="SUPFAM" id="SSF158457">
    <property type="entry name" value="Orange domain-like"/>
    <property type="match status" value="1"/>
</dbReference>
<keyword evidence="5" id="KW-0539">Nucleus</keyword>
<dbReference type="InterPro" id="IPR003650">
    <property type="entry name" value="Orange_dom"/>
</dbReference>
<dbReference type="InterPro" id="IPR011598">
    <property type="entry name" value="bHLH_dom"/>
</dbReference>
<dbReference type="Pfam" id="PF07527">
    <property type="entry name" value="Hairy_orange"/>
    <property type="match status" value="1"/>
</dbReference>
<organism evidence="9 10">
    <name type="scientific">Cryptotermes secundus</name>
    <dbReference type="NCBI Taxonomy" id="105785"/>
    <lineage>
        <taxon>Eukaryota</taxon>
        <taxon>Metazoa</taxon>
        <taxon>Ecdysozoa</taxon>
        <taxon>Arthropoda</taxon>
        <taxon>Hexapoda</taxon>
        <taxon>Insecta</taxon>
        <taxon>Pterygota</taxon>
        <taxon>Neoptera</taxon>
        <taxon>Polyneoptera</taxon>
        <taxon>Dictyoptera</taxon>
        <taxon>Blattodea</taxon>
        <taxon>Blattoidea</taxon>
        <taxon>Termitoidae</taxon>
        <taxon>Kalotermitidae</taxon>
        <taxon>Cryptotermitinae</taxon>
        <taxon>Cryptotermes</taxon>
    </lineage>
</organism>
<reference evidence="9 10" key="1">
    <citation type="submission" date="2017-12" db="EMBL/GenBank/DDBJ databases">
        <title>Hemimetabolous genomes reveal molecular basis of termite eusociality.</title>
        <authorList>
            <person name="Harrison M.C."/>
            <person name="Jongepier E."/>
            <person name="Robertson H.M."/>
            <person name="Arning N."/>
            <person name="Bitard-Feildel T."/>
            <person name="Chao H."/>
            <person name="Childers C.P."/>
            <person name="Dinh H."/>
            <person name="Doddapaneni H."/>
            <person name="Dugan S."/>
            <person name="Gowin J."/>
            <person name="Greiner C."/>
            <person name="Han Y."/>
            <person name="Hu H."/>
            <person name="Hughes D.S.T."/>
            <person name="Huylmans A.-K."/>
            <person name="Kemena C."/>
            <person name="Kremer L.P.M."/>
            <person name="Lee S.L."/>
            <person name="Lopez-Ezquerra A."/>
            <person name="Mallet L."/>
            <person name="Monroy-Kuhn J.M."/>
            <person name="Moser A."/>
            <person name="Murali S.C."/>
            <person name="Muzny D.M."/>
            <person name="Otani S."/>
            <person name="Piulachs M.-D."/>
            <person name="Poelchau M."/>
            <person name="Qu J."/>
            <person name="Schaub F."/>
            <person name="Wada-Katsumata A."/>
            <person name="Worley K.C."/>
            <person name="Xie Q."/>
            <person name="Ylla G."/>
            <person name="Poulsen M."/>
            <person name="Gibbs R.A."/>
            <person name="Schal C."/>
            <person name="Richards S."/>
            <person name="Belles X."/>
            <person name="Korb J."/>
            <person name="Bornberg-Bauer E."/>
        </authorList>
    </citation>
    <scope>NUCLEOTIDE SEQUENCE [LARGE SCALE GENOMIC DNA]</scope>
    <source>
        <tissue evidence="9">Whole body</tissue>
    </source>
</reference>
<dbReference type="InterPro" id="IPR036638">
    <property type="entry name" value="HLH_DNA-bd_sf"/>
</dbReference>
<name>A0A2J7R5B2_9NEOP</name>
<dbReference type="InParanoid" id="A0A2J7R5B2"/>
<keyword evidence="4" id="KW-0804">Transcription</keyword>
<accession>A0A2J7R5B2</accession>
<dbReference type="Gene3D" id="4.10.280.10">
    <property type="entry name" value="Helix-loop-helix DNA-binding domain"/>
    <property type="match status" value="1"/>
</dbReference>
<evidence type="ECO:0000256" key="5">
    <source>
        <dbReference type="ARBA" id="ARBA00023242"/>
    </source>
</evidence>
<dbReference type="STRING" id="105785.A0A2J7R5B2"/>